<dbReference type="PANTHER" id="PTHR46105">
    <property type="entry name" value="AGAP004733-PA"/>
    <property type="match status" value="1"/>
</dbReference>
<feature type="compositionally biased region" description="Acidic residues" evidence="9">
    <location>
        <begin position="233"/>
        <end position="246"/>
    </location>
</feature>
<feature type="region of interest" description="Disordered" evidence="9">
    <location>
        <begin position="138"/>
        <end position="157"/>
    </location>
</feature>
<keyword evidence="12" id="KW-1185">Reference proteome</keyword>
<dbReference type="GO" id="GO:0000981">
    <property type="term" value="F:DNA-binding transcription factor activity, RNA polymerase II-specific"/>
    <property type="evidence" value="ECO:0007669"/>
    <property type="project" value="TreeGrafter"/>
</dbReference>
<feature type="compositionally biased region" description="Polar residues" evidence="9">
    <location>
        <begin position="266"/>
        <end position="288"/>
    </location>
</feature>
<gene>
    <name evidence="11" type="ORF">CERSUDRAFT_111412</name>
</gene>
<dbReference type="InterPro" id="IPR013087">
    <property type="entry name" value="Znf_C2H2_type"/>
</dbReference>
<evidence type="ECO:0000259" key="10">
    <source>
        <dbReference type="PROSITE" id="PS50157"/>
    </source>
</evidence>
<dbReference type="SUPFAM" id="SSF57667">
    <property type="entry name" value="beta-beta-alpha zinc fingers"/>
    <property type="match status" value="1"/>
</dbReference>
<feature type="region of interest" description="Disordered" evidence="9">
    <location>
        <begin position="171"/>
        <end position="216"/>
    </location>
</feature>
<dbReference type="PROSITE" id="PS50157">
    <property type="entry name" value="ZINC_FINGER_C2H2_2"/>
    <property type="match status" value="1"/>
</dbReference>
<dbReference type="Gene3D" id="3.30.160.60">
    <property type="entry name" value="Classic Zinc Finger"/>
    <property type="match status" value="1"/>
</dbReference>
<name>M2RPM0_CERS8</name>
<comment type="subcellular location">
    <subcellularLocation>
        <location evidence="1">Nucleus</location>
    </subcellularLocation>
</comment>
<dbReference type="GO" id="GO:0005634">
    <property type="term" value="C:nucleus"/>
    <property type="evidence" value="ECO:0007669"/>
    <property type="project" value="UniProtKB-SubCell"/>
</dbReference>
<dbReference type="GO" id="GO:0008270">
    <property type="term" value="F:zinc ion binding"/>
    <property type="evidence" value="ECO:0007669"/>
    <property type="project" value="UniProtKB-KW"/>
</dbReference>
<evidence type="ECO:0000256" key="9">
    <source>
        <dbReference type="SAM" id="MobiDB-lite"/>
    </source>
</evidence>
<evidence type="ECO:0000256" key="4">
    <source>
        <dbReference type="ARBA" id="ARBA00022771"/>
    </source>
</evidence>
<evidence type="ECO:0000313" key="12">
    <source>
        <dbReference type="Proteomes" id="UP000016930"/>
    </source>
</evidence>
<evidence type="ECO:0000256" key="6">
    <source>
        <dbReference type="ARBA" id="ARBA00023125"/>
    </source>
</evidence>
<evidence type="ECO:0000313" key="11">
    <source>
        <dbReference type="EMBL" id="EMD40826.1"/>
    </source>
</evidence>
<evidence type="ECO:0000256" key="3">
    <source>
        <dbReference type="ARBA" id="ARBA00022737"/>
    </source>
</evidence>
<feature type="compositionally biased region" description="Basic and acidic residues" evidence="9">
    <location>
        <begin position="1"/>
        <end position="20"/>
    </location>
</feature>
<evidence type="ECO:0000256" key="8">
    <source>
        <dbReference type="PROSITE-ProRule" id="PRU00042"/>
    </source>
</evidence>
<feature type="compositionally biased region" description="Polar residues" evidence="9">
    <location>
        <begin position="45"/>
        <end position="75"/>
    </location>
</feature>
<feature type="region of interest" description="Disordered" evidence="9">
    <location>
        <begin position="233"/>
        <end position="288"/>
    </location>
</feature>
<dbReference type="EMBL" id="KB445792">
    <property type="protein sequence ID" value="EMD40826.1"/>
    <property type="molecule type" value="Genomic_DNA"/>
</dbReference>
<keyword evidence="5" id="KW-0862">Zinc</keyword>
<sequence length="377" mass="41464">MIQAERNAREDGIWLSKDSRTPSSVPAIPNGSISGLYPGRPAPSRVSSTHTVAGSITITTTGVGHQRMSTMSRPNPNHKPSGRGDELRTQVRSRATIRHVDKKSTACQQSSLAVYELPTATFCWPRFDPASEVPGNDATSIFVTSPPSPSASPSPLPVRVEANVSASYDHPRFMYSRKRSSSVDTETPPPITPPTRWPKLPRHEPSASPPGFHPAIYPETQQQKELGRTFDDLDIDSESSDSDEASFTETLHAPGSSSKQRDETTPSDPSAVSDNHLTDAGPTTTGSRKWTEWAQGYTTPDDCMKYRCIWPEQDKHGGRTPCGYTSKRHLVKRHVESKHLKLRPCICKICGKGFSQKSNLETHMNTHTGEAPHKCPY</sequence>
<dbReference type="OrthoDB" id="654211at2759"/>
<dbReference type="Proteomes" id="UP000016930">
    <property type="component" value="Unassembled WGS sequence"/>
</dbReference>
<dbReference type="PANTHER" id="PTHR46105:SF28">
    <property type="entry name" value="ZINC FINGER PROTEIN 37-LIKE"/>
    <property type="match status" value="1"/>
</dbReference>
<dbReference type="FunFam" id="3.30.160.60:FF:001450">
    <property type="entry name" value="zinc finger protein 774"/>
    <property type="match status" value="1"/>
</dbReference>
<keyword evidence="2" id="KW-0479">Metal-binding</keyword>
<feature type="domain" description="C2H2-type" evidence="10">
    <location>
        <begin position="345"/>
        <end position="372"/>
    </location>
</feature>
<keyword evidence="7" id="KW-0539">Nucleus</keyword>
<feature type="region of interest" description="Disordered" evidence="9">
    <location>
        <begin position="1"/>
        <end position="90"/>
    </location>
</feature>
<proteinExistence type="predicted"/>
<reference evidence="11 12" key="1">
    <citation type="journal article" date="2012" name="Proc. Natl. Acad. Sci. U.S.A.">
        <title>Comparative genomics of Ceriporiopsis subvermispora and Phanerochaete chrysosporium provide insight into selective ligninolysis.</title>
        <authorList>
            <person name="Fernandez-Fueyo E."/>
            <person name="Ruiz-Duenas F.J."/>
            <person name="Ferreira P."/>
            <person name="Floudas D."/>
            <person name="Hibbett D.S."/>
            <person name="Canessa P."/>
            <person name="Larrondo L.F."/>
            <person name="James T.Y."/>
            <person name="Seelenfreund D."/>
            <person name="Lobos S."/>
            <person name="Polanco R."/>
            <person name="Tello M."/>
            <person name="Honda Y."/>
            <person name="Watanabe T."/>
            <person name="Watanabe T."/>
            <person name="Ryu J.S."/>
            <person name="Kubicek C.P."/>
            <person name="Schmoll M."/>
            <person name="Gaskell J."/>
            <person name="Hammel K.E."/>
            <person name="St John F.J."/>
            <person name="Vanden Wymelenberg A."/>
            <person name="Sabat G."/>
            <person name="Splinter BonDurant S."/>
            <person name="Syed K."/>
            <person name="Yadav J.S."/>
            <person name="Doddapaneni H."/>
            <person name="Subramanian V."/>
            <person name="Lavin J.L."/>
            <person name="Oguiza J.A."/>
            <person name="Perez G."/>
            <person name="Pisabarro A.G."/>
            <person name="Ramirez L."/>
            <person name="Santoyo F."/>
            <person name="Master E."/>
            <person name="Coutinho P.M."/>
            <person name="Henrissat B."/>
            <person name="Lombard V."/>
            <person name="Magnuson J.K."/>
            <person name="Kuees U."/>
            <person name="Hori C."/>
            <person name="Igarashi K."/>
            <person name="Samejima M."/>
            <person name="Held B.W."/>
            <person name="Barry K.W."/>
            <person name="LaButti K.M."/>
            <person name="Lapidus A."/>
            <person name="Lindquist E.A."/>
            <person name="Lucas S.M."/>
            <person name="Riley R."/>
            <person name="Salamov A.A."/>
            <person name="Hoffmeister D."/>
            <person name="Schwenk D."/>
            <person name="Hadar Y."/>
            <person name="Yarden O."/>
            <person name="de Vries R.P."/>
            <person name="Wiebenga A."/>
            <person name="Stenlid J."/>
            <person name="Eastwood D."/>
            <person name="Grigoriev I.V."/>
            <person name="Berka R.M."/>
            <person name="Blanchette R.A."/>
            <person name="Kersten P."/>
            <person name="Martinez A.T."/>
            <person name="Vicuna R."/>
            <person name="Cullen D."/>
        </authorList>
    </citation>
    <scope>NUCLEOTIDE SEQUENCE [LARGE SCALE GENOMIC DNA]</scope>
    <source>
        <strain evidence="11 12">B</strain>
    </source>
</reference>
<accession>M2RPM0</accession>
<dbReference type="PROSITE" id="PS00028">
    <property type="entry name" value="ZINC_FINGER_C2H2_1"/>
    <property type="match status" value="1"/>
</dbReference>
<evidence type="ECO:0000256" key="2">
    <source>
        <dbReference type="ARBA" id="ARBA00022723"/>
    </source>
</evidence>
<dbReference type="HOGENOM" id="CLU_734795_0_0_1"/>
<dbReference type="GO" id="GO:0000978">
    <property type="term" value="F:RNA polymerase II cis-regulatory region sequence-specific DNA binding"/>
    <property type="evidence" value="ECO:0007669"/>
    <property type="project" value="TreeGrafter"/>
</dbReference>
<organism evidence="11 12">
    <name type="scientific">Ceriporiopsis subvermispora (strain B)</name>
    <name type="common">White-rot fungus</name>
    <name type="synonym">Gelatoporia subvermispora</name>
    <dbReference type="NCBI Taxonomy" id="914234"/>
    <lineage>
        <taxon>Eukaryota</taxon>
        <taxon>Fungi</taxon>
        <taxon>Dikarya</taxon>
        <taxon>Basidiomycota</taxon>
        <taxon>Agaricomycotina</taxon>
        <taxon>Agaricomycetes</taxon>
        <taxon>Polyporales</taxon>
        <taxon>Gelatoporiaceae</taxon>
        <taxon>Gelatoporia</taxon>
    </lineage>
</organism>
<protein>
    <recommendedName>
        <fullName evidence="10">C2H2-type domain-containing protein</fullName>
    </recommendedName>
</protein>
<dbReference type="InterPro" id="IPR050457">
    <property type="entry name" value="ZnFinger_BTB_dom_contain"/>
</dbReference>
<feature type="non-terminal residue" evidence="11">
    <location>
        <position position="1"/>
    </location>
</feature>
<dbReference type="AlphaFoldDB" id="M2RPM0"/>
<evidence type="ECO:0000256" key="1">
    <source>
        <dbReference type="ARBA" id="ARBA00004123"/>
    </source>
</evidence>
<feature type="compositionally biased region" description="Pro residues" evidence="9">
    <location>
        <begin position="187"/>
        <end position="196"/>
    </location>
</feature>
<feature type="compositionally biased region" description="Pro residues" evidence="9">
    <location>
        <begin position="146"/>
        <end position="156"/>
    </location>
</feature>
<dbReference type="Pfam" id="PF00096">
    <property type="entry name" value="zf-C2H2"/>
    <property type="match status" value="1"/>
</dbReference>
<keyword evidence="6" id="KW-0238">DNA-binding</keyword>
<dbReference type="SMART" id="SM00355">
    <property type="entry name" value="ZnF_C2H2"/>
    <property type="match status" value="1"/>
</dbReference>
<evidence type="ECO:0000256" key="5">
    <source>
        <dbReference type="ARBA" id="ARBA00022833"/>
    </source>
</evidence>
<keyword evidence="3" id="KW-0677">Repeat</keyword>
<keyword evidence="4 8" id="KW-0863">Zinc-finger</keyword>
<evidence type="ECO:0000256" key="7">
    <source>
        <dbReference type="ARBA" id="ARBA00023242"/>
    </source>
</evidence>
<dbReference type="STRING" id="914234.M2RPM0"/>
<dbReference type="InterPro" id="IPR036236">
    <property type="entry name" value="Znf_C2H2_sf"/>
</dbReference>